<evidence type="ECO:0000313" key="3">
    <source>
        <dbReference type="Proteomes" id="UP000822688"/>
    </source>
</evidence>
<comment type="caution">
    <text evidence="2">The sequence shown here is derived from an EMBL/GenBank/DDBJ whole genome shotgun (WGS) entry which is preliminary data.</text>
</comment>
<sequence length="72" mass="8101">MCALKCGCKKDLILLLTSLFLLPMSVFPGHTVSPPHLMSNRMPSFHHAIVVPSPFHEQLAFYDDLFSPLQHP</sequence>
<protein>
    <submittedName>
        <fullName evidence="2">Uncharacterized protein</fullName>
    </submittedName>
</protein>
<proteinExistence type="predicted"/>
<dbReference type="Proteomes" id="UP000822688">
    <property type="component" value="Chromosome V"/>
</dbReference>
<evidence type="ECO:0000256" key="1">
    <source>
        <dbReference type="SAM" id="SignalP"/>
    </source>
</evidence>
<accession>A0A8T0HNR6</accession>
<keyword evidence="1" id="KW-0732">Signal</keyword>
<organism evidence="2 3">
    <name type="scientific">Ceratodon purpureus</name>
    <name type="common">Fire moss</name>
    <name type="synonym">Dicranum purpureum</name>
    <dbReference type="NCBI Taxonomy" id="3225"/>
    <lineage>
        <taxon>Eukaryota</taxon>
        <taxon>Viridiplantae</taxon>
        <taxon>Streptophyta</taxon>
        <taxon>Embryophyta</taxon>
        <taxon>Bryophyta</taxon>
        <taxon>Bryophytina</taxon>
        <taxon>Bryopsida</taxon>
        <taxon>Dicranidae</taxon>
        <taxon>Pseudoditrichales</taxon>
        <taxon>Ditrichaceae</taxon>
        <taxon>Ceratodon</taxon>
    </lineage>
</organism>
<name>A0A8T0HNR6_CERPU</name>
<dbReference type="EMBL" id="CM026426">
    <property type="protein sequence ID" value="KAG0572441.1"/>
    <property type="molecule type" value="Genomic_DNA"/>
</dbReference>
<feature type="signal peptide" evidence="1">
    <location>
        <begin position="1"/>
        <end position="28"/>
    </location>
</feature>
<gene>
    <name evidence="2" type="ORF">KC19_VG095300</name>
</gene>
<dbReference type="AlphaFoldDB" id="A0A8T0HNR6"/>
<keyword evidence="3" id="KW-1185">Reference proteome</keyword>
<feature type="chain" id="PRO_5035726114" evidence="1">
    <location>
        <begin position="29"/>
        <end position="72"/>
    </location>
</feature>
<evidence type="ECO:0000313" key="2">
    <source>
        <dbReference type="EMBL" id="KAG0572441.1"/>
    </source>
</evidence>
<reference evidence="2" key="1">
    <citation type="submission" date="2020-06" db="EMBL/GenBank/DDBJ databases">
        <title>WGS assembly of Ceratodon purpureus strain R40.</title>
        <authorList>
            <person name="Carey S.B."/>
            <person name="Jenkins J."/>
            <person name="Shu S."/>
            <person name="Lovell J.T."/>
            <person name="Sreedasyam A."/>
            <person name="Maumus F."/>
            <person name="Tiley G.P."/>
            <person name="Fernandez-Pozo N."/>
            <person name="Barry K."/>
            <person name="Chen C."/>
            <person name="Wang M."/>
            <person name="Lipzen A."/>
            <person name="Daum C."/>
            <person name="Saski C.A."/>
            <person name="Payton A.C."/>
            <person name="Mcbreen J.C."/>
            <person name="Conrad R.E."/>
            <person name="Kollar L.M."/>
            <person name="Olsson S."/>
            <person name="Huttunen S."/>
            <person name="Landis J.B."/>
            <person name="Wickett N.J."/>
            <person name="Johnson M.G."/>
            <person name="Rensing S.A."/>
            <person name="Grimwood J."/>
            <person name="Schmutz J."/>
            <person name="Mcdaniel S.F."/>
        </authorList>
    </citation>
    <scope>NUCLEOTIDE SEQUENCE</scope>
    <source>
        <strain evidence="2">R40</strain>
    </source>
</reference>